<organism evidence="2 3">
    <name type="scientific">Pseudonocardia kunmingensis</name>
    <dbReference type="NCBI Taxonomy" id="630975"/>
    <lineage>
        <taxon>Bacteria</taxon>
        <taxon>Bacillati</taxon>
        <taxon>Actinomycetota</taxon>
        <taxon>Actinomycetes</taxon>
        <taxon>Pseudonocardiales</taxon>
        <taxon>Pseudonocardiaceae</taxon>
        <taxon>Pseudonocardia</taxon>
    </lineage>
</organism>
<name>A0A543DPM5_9PSEU</name>
<dbReference type="GO" id="GO:0051920">
    <property type="term" value="F:peroxiredoxin activity"/>
    <property type="evidence" value="ECO:0007669"/>
    <property type="project" value="InterPro"/>
</dbReference>
<dbReference type="EMBL" id="VFPA01000002">
    <property type="protein sequence ID" value="TQM11258.1"/>
    <property type="molecule type" value="Genomic_DNA"/>
</dbReference>
<dbReference type="InterPro" id="IPR052512">
    <property type="entry name" value="4CMD/NDH-1_regulator"/>
</dbReference>
<dbReference type="Proteomes" id="UP000315677">
    <property type="component" value="Unassembled WGS sequence"/>
</dbReference>
<sequence>MTDRRAEGVRVVREMLPEIAEQMIGPDGENAMEGQFAGEIGEFALTHAFGGLWTRPGLDHRARSLVTLGILIALGAEEELAIHLDAARRNGLTVGELEEVVYHATGYVGFPMAGRARAVGRRVLGDDHQGGADLGVSDGCNCKDRGEDVGDGPAVHGP</sequence>
<dbReference type="InterPro" id="IPR003779">
    <property type="entry name" value="CMD-like"/>
</dbReference>
<comment type="caution">
    <text evidence="2">The sequence shown here is derived from an EMBL/GenBank/DDBJ whole genome shotgun (WGS) entry which is preliminary data.</text>
</comment>
<reference evidence="2 3" key="1">
    <citation type="submission" date="2019-06" db="EMBL/GenBank/DDBJ databases">
        <title>Sequencing the genomes of 1000 actinobacteria strains.</title>
        <authorList>
            <person name="Klenk H.-P."/>
        </authorList>
    </citation>
    <scope>NUCLEOTIDE SEQUENCE [LARGE SCALE GENOMIC DNA]</scope>
    <source>
        <strain evidence="2 3">DSM 45301</strain>
    </source>
</reference>
<accession>A0A543DPM5</accession>
<evidence type="ECO:0000259" key="1">
    <source>
        <dbReference type="Pfam" id="PF02627"/>
    </source>
</evidence>
<feature type="domain" description="Carboxymuconolactone decarboxylase-like" evidence="1">
    <location>
        <begin position="41"/>
        <end position="119"/>
    </location>
</feature>
<proteinExistence type="predicted"/>
<evidence type="ECO:0000313" key="3">
    <source>
        <dbReference type="Proteomes" id="UP000315677"/>
    </source>
</evidence>
<evidence type="ECO:0000313" key="2">
    <source>
        <dbReference type="EMBL" id="TQM11258.1"/>
    </source>
</evidence>
<dbReference type="SUPFAM" id="SSF69118">
    <property type="entry name" value="AhpD-like"/>
    <property type="match status" value="1"/>
</dbReference>
<dbReference type="PANTHER" id="PTHR33570">
    <property type="entry name" value="4-CARBOXYMUCONOLACTONE DECARBOXYLASE FAMILY PROTEIN"/>
    <property type="match status" value="1"/>
</dbReference>
<dbReference type="OrthoDB" id="9802489at2"/>
<gene>
    <name evidence="2" type="ORF">FB558_3815</name>
</gene>
<dbReference type="AlphaFoldDB" id="A0A543DPM5"/>
<dbReference type="InterPro" id="IPR029032">
    <property type="entry name" value="AhpD-like"/>
</dbReference>
<dbReference type="Pfam" id="PF02627">
    <property type="entry name" value="CMD"/>
    <property type="match status" value="1"/>
</dbReference>
<dbReference type="PANTHER" id="PTHR33570:SF2">
    <property type="entry name" value="CARBOXYMUCONOLACTONE DECARBOXYLASE-LIKE DOMAIN-CONTAINING PROTEIN"/>
    <property type="match status" value="1"/>
</dbReference>
<protein>
    <submittedName>
        <fullName evidence="2">4-carboxymuconolactone decarboxylase</fullName>
    </submittedName>
</protein>
<keyword evidence="3" id="KW-1185">Reference proteome</keyword>
<dbReference type="Gene3D" id="1.20.1290.10">
    <property type="entry name" value="AhpD-like"/>
    <property type="match status" value="1"/>
</dbReference>